<organism evidence="1 2">
    <name type="scientific">Parnassius apollo</name>
    <name type="common">Apollo butterfly</name>
    <name type="synonym">Papilio apollo</name>
    <dbReference type="NCBI Taxonomy" id="110799"/>
    <lineage>
        <taxon>Eukaryota</taxon>
        <taxon>Metazoa</taxon>
        <taxon>Ecdysozoa</taxon>
        <taxon>Arthropoda</taxon>
        <taxon>Hexapoda</taxon>
        <taxon>Insecta</taxon>
        <taxon>Pterygota</taxon>
        <taxon>Neoptera</taxon>
        <taxon>Endopterygota</taxon>
        <taxon>Lepidoptera</taxon>
        <taxon>Glossata</taxon>
        <taxon>Ditrysia</taxon>
        <taxon>Papilionoidea</taxon>
        <taxon>Papilionidae</taxon>
        <taxon>Parnassiinae</taxon>
        <taxon>Parnassini</taxon>
        <taxon>Parnassius</taxon>
        <taxon>Parnassius</taxon>
    </lineage>
</organism>
<gene>
    <name evidence="1" type="ORF">PAPOLLO_LOCUS10267</name>
</gene>
<proteinExistence type="predicted"/>
<evidence type="ECO:0000313" key="1">
    <source>
        <dbReference type="EMBL" id="CAG4981636.1"/>
    </source>
</evidence>
<reference evidence="1" key="1">
    <citation type="submission" date="2021-04" db="EMBL/GenBank/DDBJ databases">
        <authorList>
            <person name="Tunstrom K."/>
        </authorList>
    </citation>
    <scope>NUCLEOTIDE SEQUENCE</scope>
</reference>
<comment type="caution">
    <text evidence="1">The sequence shown here is derived from an EMBL/GenBank/DDBJ whole genome shotgun (WGS) entry which is preliminary data.</text>
</comment>
<evidence type="ECO:0000313" key="2">
    <source>
        <dbReference type="Proteomes" id="UP000691718"/>
    </source>
</evidence>
<dbReference type="Proteomes" id="UP000691718">
    <property type="component" value="Unassembled WGS sequence"/>
</dbReference>
<keyword evidence="2" id="KW-1185">Reference proteome</keyword>
<accession>A0A8S3WTR2</accession>
<dbReference type="AlphaFoldDB" id="A0A8S3WTR2"/>
<protein>
    <submittedName>
        <fullName evidence="1">(apollo) hypothetical protein</fullName>
    </submittedName>
</protein>
<dbReference type="EMBL" id="CAJQZP010000738">
    <property type="protein sequence ID" value="CAG4981636.1"/>
    <property type="molecule type" value="Genomic_DNA"/>
</dbReference>
<sequence length="101" mass="11162">MPVLRGVGCGVEHGRSASLPRAAAGGKSTGAVATRTAPEARCLLCLQGNWHDSRFEQQKCEEETTVAKHMNYFIMAVNWILLFTERQEFLFFLLGGENFVG</sequence>
<name>A0A8S3WTR2_PARAO</name>